<name>A0A7R8AR29_9EURO</name>
<protein>
    <submittedName>
        <fullName evidence="2">Uncharacterized protein</fullName>
    </submittedName>
</protein>
<reference evidence="2" key="1">
    <citation type="submission" date="2021-01" db="EMBL/GenBank/DDBJ databases">
        <authorList>
            <consortium name="Aspergillus puulaauensis MK2 genome sequencing consortium"/>
            <person name="Kazuki M."/>
            <person name="Futagami T."/>
        </authorList>
    </citation>
    <scope>NUCLEOTIDE SEQUENCE</scope>
    <source>
        <strain evidence="2">MK2</strain>
    </source>
</reference>
<feature type="region of interest" description="Disordered" evidence="1">
    <location>
        <begin position="38"/>
        <end position="69"/>
    </location>
</feature>
<keyword evidence="3" id="KW-1185">Reference proteome</keyword>
<evidence type="ECO:0000313" key="3">
    <source>
        <dbReference type="Proteomes" id="UP000654913"/>
    </source>
</evidence>
<proteinExistence type="predicted"/>
<sequence length="157" mass="17700">MFQQSFSVIWQKPWRERSTWDNLISDIAVVISGDESIEAKRTDPQPGSEQLKQISGSAEGKTEVRSPKSGICWRNKMAHPVGPAREPELPGGMFVPDIQFAFFQEPEKTKRDEQTGATAESGFYDIPYPERHIYTGNITSSDPLCTQLHLEPQTCKD</sequence>
<feature type="compositionally biased region" description="Polar residues" evidence="1">
    <location>
        <begin position="45"/>
        <end position="56"/>
    </location>
</feature>
<dbReference type="RefSeq" id="XP_041560217.1">
    <property type="nucleotide sequence ID" value="XM_041694381.1"/>
</dbReference>
<reference evidence="2" key="2">
    <citation type="submission" date="2021-02" db="EMBL/GenBank/DDBJ databases">
        <title>Aspergillus puulaauensis MK2 genome sequence.</title>
        <authorList>
            <person name="Futagami T."/>
            <person name="Mori K."/>
            <person name="Kadooka C."/>
            <person name="Tanaka T."/>
        </authorList>
    </citation>
    <scope>NUCLEOTIDE SEQUENCE</scope>
    <source>
        <strain evidence="2">MK2</strain>
    </source>
</reference>
<gene>
    <name evidence="2" type="ORF">APUU_61079A</name>
</gene>
<dbReference type="GeneID" id="64978028"/>
<dbReference type="AlphaFoldDB" id="A0A7R8AR29"/>
<evidence type="ECO:0000256" key="1">
    <source>
        <dbReference type="SAM" id="MobiDB-lite"/>
    </source>
</evidence>
<organism evidence="2 3">
    <name type="scientific">Aspergillus puulaauensis</name>
    <dbReference type="NCBI Taxonomy" id="1220207"/>
    <lineage>
        <taxon>Eukaryota</taxon>
        <taxon>Fungi</taxon>
        <taxon>Dikarya</taxon>
        <taxon>Ascomycota</taxon>
        <taxon>Pezizomycotina</taxon>
        <taxon>Eurotiomycetes</taxon>
        <taxon>Eurotiomycetidae</taxon>
        <taxon>Eurotiales</taxon>
        <taxon>Aspergillaceae</taxon>
        <taxon>Aspergillus</taxon>
    </lineage>
</organism>
<dbReference type="Proteomes" id="UP000654913">
    <property type="component" value="Chromosome 6"/>
</dbReference>
<evidence type="ECO:0000313" key="2">
    <source>
        <dbReference type="EMBL" id="BCS28031.1"/>
    </source>
</evidence>
<accession>A0A7R8AR29</accession>
<dbReference type="KEGG" id="apuu:APUU_61079A"/>
<dbReference type="EMBL" id="AP024448">
    <property type="protein sequence ID" value="BCS28031.1"/>
    <property type="molecule type" value="Genomic_DNA"/>
</dbReference>